<reference evidence="1 2" key="1">
    <citation type="submission" date="2021-03" db="EMBL/GenBank/DDBJ databases">
        <title>Microbacterium pauli sp. nov., isolated from microfiltered milk.</title>
        <authorList>
            <person name="Bellassi P."/>
            <person name="Fontana A."/>
            <person name="Callegari M.L."/>
            <person name="Lorenzo M."/>
            <person name="Cappa F."/>
        </authorList>
    </citation>
    <scope>NUCLEOTIDE SEQUENCE [LARGE SCALE GENOMIC DNA]</scope>
    <source>
        <strain evidence="1 2">DSM 18909</strain>
    </source>
</reference>
<protein>
    <submittedName>
        <fullName evidence="1">Uncharacterized protein</fullName>
    </submittedName>
</protein>
<dbReference type="RefSeq" id="WP_215487646.1">
    <property type="nucleotide sequence ID" value="NZ_BAAAPJ010000006.1"/>
</dbReference>
<keyword evidence="2" id="KW-1185">Reference proteome</keyword>
<name>A0ABS5XV59_9MICO</name>
<dbReference type="EMBL" id="JAFLHG010000008">
    <property type="protein sequence ID" value="MBT8798413.1"/>
    <property type="molecule type" value="Genomic_DNA"/>
</dbReference>
<evidence type="ECO:0000313" key="2">
    <source>
        <dbReference type="Proteomes" id="UP000740605"/>
    </source>
</evidence>
<sequence>METIDLTPTPLEYANIAQSLIEGAYGLDAPEGGLTNYQVLWAWQAAENTAEFIGASSLADLRRGLAAELLCHYLARAAGRPAIVITTETTYDDLKAENIRTEN</sequence>
<organism evidence="1 2">
    <name type="scientific">Microbacterium flavum</name>
    <dbReference type="NCBI Taxonomy" id="415216"/>
    <lineage>
        <taxon>Bacteria</taxon>
        <taxon>Bacillati</taxon>
        <taxon>Actinomycetota</taxon>
        <taxon>Actinomycetes</taxon>
        <taxon>Micrococcales</taxon>
        <taxon>Microbacteriaceae</taxon>
        <taxon>Microbacterium</taxon>
    </lineage>
</organism>
<proteinExistence type="predicted"/>
<dbReference type="Proteomes" id="UP000740605">
    <property type="component" value="Unassembled WGS sequence"/>
</dbReference>
<accession>A0ABS5XV59</accession>
<evidence type="ECO:0000313" key="1">
    <source>
        <dbReference type="EMBL" id="MBT8798413.1"/>
    </source>
</evidence>
<comment type="caution">
    <text evidence="1">The sequence shown here is derived from an EMBL/GenBank/DDBJ whole genome shotgun (WGS) entry which is preliminary data.</text>
</comment>
<gene>
    <name evidence="1" type="ORF">J0P97_10055</name>
</gene>